<name>A0AAU7V3M8_9NOCA</name>
<sequence length="58" mass="6530">MDDDLLRTAWEMNADGADWHAIGQELGCTPEAARLLAQRYERDTDAEAAKSQFSLFDL</sequence>
<dbReference type="EMBL" id="CP132970">
    <property type="protein sequence ID" value="XBW06616.1"/>
    <property type="molecule type" value="Genomic_DNA"/>
</dbReference>
<dbReference type="AlphaFoldDB" id="A0AAU7V3M8"/>
<evidence type="ECO:0000313" key="1">
    <source>
        <dbReference type="EMBL" id="XBW06616.1"/>
    </source>
</evidence>
<dbReference type="RefSeq" id="WP_350247589.1">
    <property type="nucleotide sequence ID" value="NZ_CP132970.1"/>
</dbReference>
<proteinExistence type="predicted"/>
<protein>
    <submittedName>
        <fullName evidence="1">Uncharacterized protein</fullName>
    </submittedName>
</protein>
<gene>
    <name evidence="1" type="ORF">RBB84_12330</name>
</gene>
<dbReference type="KEGG" id="rhox:RBB84_12330"/>
<accession>A0AAU7V3M8</accession>
<reference evidence="1" key="1">
    <citation type="submission" date="2023-08" db="EMBL/GenBank/DDBJ databases">
        <title>The novel hydrolase IpcH responsible for the initial isoprocarb degradation step in Rhodococcus sp. D-6.</title>
        <authorList>
            <person name="Zhu Q."/>
        </authorList>
    </citation>
    <scope>NUCLEOTIDE SEQUENCE</scope>
    <source>
        <strain evidence="1">D-6</strain>
    </source>
</reference>
<organism evidence="1">
    <name type="scientific">Rhodococcus sp. D-6</name>
    <dbReference type="NCBI Taxonomy" id="1387842"/>
    <lineage>
        <taxon>Bacteria</taxon>
        <taxon>Bacillati</taxon>
        <taxon>Actinomycetota</taxon>
        <taxon>Actinomycetes</taxon>
        <taxon>Mycobacteriales</taxon>
        <taxon>Nocardiaceae</taxon>
        <taxon>Rhodococcus</taxon>
    </lineage>
</organism>